<keyword evidence="6" id="KW-0949">S-adenosyl-L-methionine</keyword>
<dbReference type="PROSITE" id="PS51743">
    <property type="entry name" value="ALPHAVIRUS_MT"/>
    <property type="match status" value="1"/>
</dbReference>
<dbReference type="PANTHER" id="PTHR10920">
    <property type="entry name" value="RIBOSOMAL RNA METHYLTRANSFERASE"/>
    <property type="match status" value="1"/>
</dbReference>
<dbReference type="EMBL" id="MH719095">
    <property type="protein sequence ID" value="AYW01743.1"/>
    <property type="molecule type" value="Genomic_RNA"/>
</dbReference>
<dbReference type="InterPro" id="IPR027417">
    <property type="entry name" value="P-loop_NTPase"/>
</dbReference>
<dbReference type="GO" id="GO:0001510">
    <property type="term" value="P:RNA methylation"/>
    <property type="evidence" value="ECO:0007669"/>
    <property type="project" value="TreeGrafter"/>
</dbReference>
<dbReference type="SUPFAM" id="SSF56672">
    <property type="entry name" value="DNA/RNA polymerases"/>
    <property type="match status" value="1"/>
</dbReference>
<evidence type="ECO:0000313" key="14">
    <source>
        <dbReference type="Proteomes" id="UP001229280"/>
    </source>
</evidence>
<evidence type="ECO:0000259" key="11">
    <source>
        <dbReference type="PROSITE" id="PS51657"/>
    </source>
</evidence>
<feature type="domain" description="Alphavirus-like MT" evidence="12">
    <location>
        <begin position="103"/>
        <end position="319"/>
    </location>
</feature>
<dbReference type="GO" id="GO:0042025">
    <property type="term" value="C:host cell nucleus"/>
    <property type="evidence" value="ECO:0007669"/>
    <property type="project" value="UniProtKB-SubCell"/>
</dbReference>
<dbReference type="InterPro" id="IPR001788">
    <property type="entry name" value="RNA-dep_RNA_pol_alsuvir"/>
</dbReference>
<dbReference type="InterPro" id="IPR043502">
    <property type="entry name" value="DNA/RNA_pol_sf"/>
</dbReference>
<dbReference type="InterPro" id="IPR002877">
    <property type="entry name" value="RNA_MeTrfase_FtsJ_dom"/>
</dbReference>
<dbReference type="GO" id="GO:0033645">
    <property type="term" value="C:host cell endomembrane system"/>
    <property type="evidence" value="ECO:0007669"/>
    <property type="project" value="UniProtKB-SubCell"/>
</dbReference>
<dbReference type="Gene3D" id="3.40.50.150">
    <property type="entry name" value="Vaccinia Virus protein VP39"/>
    <property type="match status" value="1"/>
</dbReference>
<name>A0A3G5BMK6_9VIRU</name>
<dbReference type="SUPFAM" id="SSF53335">
    <property type="entry name" value="S-adenosyl-L-methionine-dependent methyltransferases"/>
    <property type="match status" value="1"/>
</dbReference>
<evidence type="ECO:0000313" key="13">
    <source>
        <dbReference type="EMBL" id="AYW01743.1"/>
    </source>
</evidence>
<dbReference type="GO" id="GO:0003968">
    <property type="term" value="F:RNA-directed RNA polymerase activity"/>
    <property type="evidence" value="ECO:0007669"/>
    <property type="project" value="InterPro"/>
</dbReference>
<sequence length="2239" mass="257186">MNPIISQQDDPGVATNSILFVAETAKSLGVEPDQLRSEFAQKLMSRSAALASEYENCLVTSVKDTMNRFQNLSRKIHLQQRLSDSEKTRLLQFFSPPYKIIFSTNPTDIGSHLYYRALNEIATFRCYDLIGASEKTPPGYHVLIKEVGASISKLIKYERSNVHACTPNLSFDDCLRISNTSRTIDSYTHMNHGNSKQKELAKRFSHDPVYHCSNKSESCYVKAKYLVFAHSSYDCTLQNIANMMDAASAWRAYGFIHYSPRILSNLMGGNDNGLNWRVECRGLSIYSENYRPRLYIVFWFDDDYQSAYIHDLDTYLGIIKHSVCTSDKGNSYLIQRLEELGGLLFYCIIKPTCSIPNSIIIRNLPLSDPDRVVVHYYDLQNDPSKYHYHDLVPCRLVVPKKYFEKLYYYLQCLPEGKFTTQNAVTMASTMANRTMVNGMYVTQPYALDIETIDRIAYATYFIVYCRRYDFMEVLKKLKNFEDLKRNPTFFNRIMVLLGSVRSFIFSSGFEQYIDEKELEDVIKNCKVSLDNDFHTKHSFNVLQWLLKLFRIKNRYNVNFIPVTRVVTIEEDIEAVRVMTSTLPKMDPDNQTELEEFIKERMNITRVDSNKCSIDENHVCKTNLVEVPNTYEASCIMMCFSNRRNMPVSEVRRVLLSSETFKNLSASNRISLRESILGEKSEVRLFELLAVHFHVNICVHFELSCTSYNVSSAKDYHFMIKDNHCVELREKLPFAPFEFAEAPIARPREGFSDILAASRESKDTKFKMNRVRVETFSPFVCRSALKLLELDYSYGVIIPGKICELSGAPGGWLQYCHMSSPMSTIYYSHYIDGLEMQYDHSNFTCLNECYDGDLTSDDSVFEIGSNIERLGMMDVLLSDACMMKTDEDCIDVDKFRLYQHNFFSNVVNWVKRGGNVVFKSFCDIDIDEATNIVLNHFDSVIICKPNFSAPLSTEYYIVCKGFDPEKVVVQPPAHNYCYTPRTVFSKTVMSAKTMLKKRFPPHITYTVPSFELFASDVEPVNTEPTAPVVEEELIENVIDDVSCVTFETKLIKAVGKLKFYDIVEPPTSKHFIELPDVNPDVHIAVFDSDLLVCESTEYAIYPSDILRVDLSAVKSRDVMAKLKFIAVHIATFRLRVLVDFTGVRSNGIIRSLVAYCKEEFKLHELILVSPPTDQTYSVDMYEKSIVEYCSYVNVVRACNSNNYMTLYAIFKANKYKATHSFIANTVVDTQNISIVHAGGTYLYKHVNVRESYTHAYCGETSSFVEWSQVVNNPQNYYLVGEYTYRLFDHLIAKKVSEVNIDALRDVQFVLCQGIAGHGKTREIVSKHTPGIKSRPEIDLVVAPSRAGREVLWERTLSHYKLDRNVLDPQRYRTVSSYLINTDSPRKFLNLYVDEAIMMHVAQVLAVAYYSGARTVYMYGDTAQIPAHSKVGGFALLYHAPQILFKASEIRNKSYRIPADVAASLDSTYREVHAKYGPEVGIKTASTVVRSMNVVKIHSVDQMKEYYNPDVKYLVFTHTALSELSRRGDFNPSTIAAYQGSEHPEVAIVRLSISAEDPMYNDANICVTAMTRHTKKLTYYTCCEKDDLLAKKIKYAADCTDLHIKRFSTSEFVGSFNPDLIPQYGVSSATRFFKSRQNLTASFTVVDHRNFCTEKEFAVGLIGIKNDVFVDKSVFRRFDMSVMIKWIKKLAPNVKEIFVRTRGESFQNNSQIVDLVEDYKCANVIATTVSEKLVATVEPYFPPEIKLHNYIRVAPTVEMLQTFMSHLYPNAVYVTNQFDAYFVHTNDISYTLQDVSFSPLWDRYTPSKYACLRPVLSTPAPAVREVSQREVMLGIMKRNLNPPKLVENVCAEDVSDHLLQNFNKMMIRDWDLVCQDMEPIVPTTDTIISWLERQDRSILKNIINDIPIQLQSLSSCSLSLKRHPKVRVSPDVVNIYDSVQTITCHEKFVNGVFCTTVDMAQDRIMKLMKPYFLFNTKCTTEDFSLKCYRVWKKYGKLYLFSGDDSLLMSGRKCKEMDMSKFDKSQLNFALLFLCKLFTRIGVADWIVALYYEMMYYRVCTDKYNKVTMILTPQMESGCAATYFGNTCFCAAVVLSCMDLDDFSYTPRLEKFSLTFNLEVKEFNYDNPYFCSKFMVFDEDHIKFYPDPVKILIKLGRSDIRNYTHLKEFHVSLKDLVSQYDSLLDISVISAAVRERYGFPYDCTFLIQNLISLVLDDNAFSKLFYTLPGDVLDVSAKKFVDD</sequence>
<dbReference type="GO" id="GO:0005524">
    <property type="term" value="F:ATP binding"/>
    <property type="evidence" value="ECO:0007669"/>
    <property type="project" value="UniProtKB-KW"/>
</dbReference>
<evidence type="ECO:0000256" key="4">
    <source>
        <dbReference type="ARBA" id="ARBA00022603"/>
    </source>
</evidence>
<dbReference type="GO" id="GO:0006364">
    <property type="term" value="P:rRNA processing"/>
    <property type="evidence" value="ECO:0007669"/>
    <property type="project" value="UniProtKB-KW"/>
</dbReference>
<dbReference type="Pfam" id="PF01443">
    <property type="entry name" value="Viral_helicase1"/>
    <property type="match status" value="1"/>
</dbReference>
<keyword evidence="5" id="KW-0808">Transferase</keyword>
<keyword evidence="4" id="KW-0489">Methyltransferase</keyword>
<keyword evidence="9" id="KW-0694">RNA-binding</keyword>
<evidence type="ECO:0000256" key="10">
    <source>
        <dbReference type="ARBA" id="ARBA00047984"/>
    </source>
</evidence>
<dbReference type="GO" id="GO:0008174">
    <property type="term" value="F:mRNA methyltransferase activity"/>
    <property type="evidence" value="ECO:0007669"/>
    <property type="project" value="UniProtKB-UniRule"/>
</dbReference>
<keyword evidence="8" id="KW-0067">ATP-binding</keyword>
<dbReference type="GO" id="GO:0003723">
    <property type="term" value="F:RNA binding"/>
    <property type="evidence" value="ECO:0007669"/>
    <property type="project" value="UniProtKB-KW"/>
</dbReference>
<keyword evidence="3" id="KW-1048">Host nucleus</keyword>
<evidence type="ECO:0000256" key="3">
    <source>
        <dbReference type="ARBA" id="ARBA00022562"/>
    </source>
</evidence>
<dbReference type="PROSITE" id="PS51657">
    <property type="entry name" value="PSRV_HELICASE"/>
    <property type="match status" value="1"/>
</dbReference>
<evidence type="ECO:0000256" key="7">
    <source>
        <dbReference type="ARBA" id="ARBA00022695"/>
    </source>
</evidence>
<dbReference type="Proteomes" id="UP001229280">
    <property type="component" value="Segment"/>
</dbReference>
<keyword evidence="8" id="KW-0547">Nucleotide-binding</keyword>
<proteinExistence type="predicted"/>
<dbReference type="InterPro" id="IPR002588">
    <property type="entry name" value="Alphavirus-like_MT_dom"/>
</dbReference>
<dbReference type="Pfam" id="PF01728">
    <property type="entry name" value="FtsJ"/>
    <property type="match status" value="1"/>
</dbReference>
<keyword evidence="7" id="KW-0548">Nucleotidyltransferase</keyword>
<dbReference type="GO" id="GO:0006351">
    <property type="term" value="P:DNA-templated transcription"/>
    <property type="evidence" value="ECO:0007669"/>
    <property type="project" value="InterPro"/>
</dbReference>
<evidence type="ECO:0000256" key="1">
    <source>
        <dbReference type="ARBA" id="ARBA00004147"/>
    </source>
</evidence>
<evidence type="ECO:0000256" key="6">
    <source>
        <dbReference type="ARBA" id="ARBA00022691"/>
    </source>
</evidence>
<dbReference type="Pfam" id="PF00978">
    <property type="entry name" value="RdRP_2"/>
    <property type="match status" value="1"/>
</dbReference>
<feature type="domain" description="(+)RNA virus helicase C-terminal" evidence="11">
    <location>
        <begin position="1371"/>
        <end position="1611"/>
    </location>
</feature>
<dbReference type="InterPro" id="IPR029063">
    <property type="entry name" value="SAM-dependent_MTases_sf"/>
</dbReference>
<dbReference type="Gene3D" id="3.40.50.300">
    <property type="entry name" value="P-loop containing nucleotide triphosphate hydrolases"/>
    <property type="match status" value="2"/>
</dbReference>
<dbReference type="InterPro" id="IPR027351">
    <property type="entry name" value="(+)RNA_virus_helicase_core_dom"/>
</dbReference>
<evidence type="ECO:0000256" key="5">
    <source>
        <dbReference type="ARBA" id="ARBA00022679"/>
    </source>
</evidence>
<evidence type="ECO:0000256" key="8">
    <source>
        <dbReference type="ARBA" id="ARBA00022840"/>
    </source>
</evidence>
<reference evidence="13" key="1">
    <citation type="journal article" date="2018" name="J. Gen. Virol.">
        <title>Detection of novel and recognized RNA viruses in mosquitoes from the Yucatan Peninsula of Mexico using metagenomics and characterization of their in vitro host ranges.</title>
        <authorList>
            <person name="Charles J."/>
            <person name="Tangudu C.S."/>
            <person name="Hurt S.L."/>
            <person name="Tumescheit C."/>
            <person name="Firth A.E."/>
            <person name="Garcia-Rejon J.E."/>
            <person name="Machain-Williams C."/>
            <person name="Blitvich B.J."/>
        </authorList>
    </citation>
    <scope>NUCLEOTIDE SEQUENCE</scope>
    <source>
        <strain evidence="13">UXMV-M985</strain>
    </source>
</reference>
<dbReference type="PANTHER" id="PTHR10920:SF13">
    <property type="entry name" value="PRE-RRNA 2'-O-RIBOSE RNA METHYLTRANSFERASE FTSJ3"/>
    <property type="match status" value="1"/>
</dbReference>
<evidence type="ECO:0000256" key="2">
    <source>
        <dbReference type="ARBA" id="ARBA00022552"/>
    </source>
</evidence>
<comment type="catalytic activity">
    <reaction evidence="10">
        <text>ATP + H2O = ADP + phosphate + H(+)</text>
        <dbReference type="Rhea" id="RHEA:13065"/>
        <dbReference type="ChEBI" id="CHEBI:15377"/>
        <dbReference type="ChEBI" id="CHEBI:15378"/>
        <dbReference type="ChEBI" id="CHEBI:30616"/>
        <dbReference type="ChEBI" id="CHEBI:43474"/>
        <dbReference type="ChEBI" id="CHEBI:456216"/>
        <dbReference type="EC" id="3.6.4.13"/>
    </reaction>
</comment>
<protein>
    <submittedName>
        <fullName evidence="13">Replicase protein</fullName>
    </submittedName>
</protein>
<comment type="subcellular location">
    <subcellularLocation>
        <location evidence="1">Host nucleus</location>
    </subcellularLocation>
</comment>
<dbReference type="GO" id="GO:0003724">
    <property type="term" value="F:RNA helicase activity"/>
    <property type="evidence" value="ECO:0007669"/>
    <property type="project" value="UniProtKB-EC"/>
</dbReference>
<dbReference type="InterPro" id="IPR050082">
    <property type="entry name" value="RNA_methyltr_RlmE"/>
</dbReference>
<dbReference type="GO" id="GO:0016556">
    <property type="term" value="P:mRNA modification"/>
    <property type="evidence" value="ECO:0007669"/>
    <property type="project" value="InterPro"/>
</dbReference>
<keyword evidence="2" id="KW-0698">rRNA processing</keyword>
<organism evidence="13 14">
    <name type="scientific">Uxmal virus</name>
    <dbReference type="NCBI Taxonomy" id="2488578"/>
    <lineage>
        <taxon>Viruses</taxon>
        <taxon>Riboviria</taxon>
        <taxon>Negevirus</taxon>
    </lineage>
</organism>
<evidence type="ECO:0000256" key="9">
    <source>
        <dbReference type="ARBA" id="ARBA00022884"/>
    </source>
</evidence>
<evidence type="ECO:0000259" key="12">
    <source>
        <dbReference type="PROSITE" id="PS51743"/>
    </source>
</evidence>
<accession>A0A3G5BMK6</accession>